<feature type="transmembrane region" description="Helical" evidence="7">
    <location>
        <begin position="218"/>
        <end position="239"/>
    </location>
</feature>
<dbReference type="RefSeq" id="WP_091744705.1">
    <property type="nucleotide sequence ID" value="NZ_FODY01000005.1"/>
</dbReference>
<dbReference type="InterPro" id="IPR001626">
    <property type="entry name" value="ABC_TroCD"/>
</dbReference>
<evidence type="ECO:0000256" key="6">
    <source>
        <dbReference type="RuleBase" id="RU003943"/>
    </source>
</evidence>
<comment type="subcellular location">
    <subcellularLocation>
        <location evidence="6">Cell membrane</location>
        <topology evidence="6">Multi-pass membrane protein</topology>
    </subcellularLocation>
    <subcellularLocation>
        <location evidence="1">Membrane</location>
        <topology evidence="1">Multi-pass membrane protein</topology>
    </subcellularLocation>
</comment>
<sequence>MEFFQYDFMQRALAAGLITAFLCPLIGIFVVVRRQSLIGDGLGHIAFAGVAAGHLAGIYPMAGALLLTLGGAVGIELTRRRHAQYSDMGLAIIFYAGVAMAIIFSTMTKMPSSGLLSFLFGSIVTVSLQDVGLIAAAGLLVSGILFVWHKPLLLSSFNEDIANVSGIDTGRVNMIFSILTALVVVVGMTIVGILLVSALMIVPVAAAHSLRLGFKATLGWAVGFSVLSVTAGLLSSFYLDIAPGGTIVMTAIILYVLIAVVQTWRENKA</sequence>
<evidence type="ECO:0000313" key="9">
    <source>
        <dbReference type="Proteomes" id="UP000198847"/>
    </source>
</evidence>
<dbReference type="Proteomes" id="UP000198847">
    <property type="component" value="Unassembled WGS sequence"/>
</dbReference>
<feature type="transmembrane region" description="Helical" evidence="7">
    <location>
        <begin position="245"/>
        <end position="264"/>
    </location>
</feature>
<dbReference type="GO" id="GO:0043190">
    <property type="term" value="C:ATP-binding cassette (ABC) transporter complex"/>
    <property type="evidence" value="ECO:0007669"/>
    <property type="project" value="InterPro"/>
</dbReference>
<keyword evidence="9" id="KW-1185">Reference proteome</keyword>
<evidence type="ECO:0000256" key="2">
    <source>
        <dbReference type="ARBA" id="ARBA00008034"/>
    </source>
</evidence>
<dbReference type="PANTHER" id="PTHR30477">
    <property type="entry name" value="ABC-TRANSPORTER METAL-BINDING PROTEIN"/>
    <property type="match status" value="1"/>
</dbReference>
<gene>
    <name evidence="8" type="ORF">SAMN04490178_10522</name>
</gene>
<dbReference type="EMBL" id="FODY01000005">
    <property type="protein sequence ID" value="SEO77100.1"/>
    <property type="molecule type" value="Genomic_DNA"/>
</dbReference>
<evidence type="ECO:0000256" key="3">
    <source>
        <dbReference type="ARBA" id="ARBA00022692"/>
    </source>
</evidence>
<dbReference type="Gene3D" id="1.10.3470.10">
    <property type="entry name" value="ABC transporter involved in vitamin B12 uptake, BtuC"/>
    <property type="match status" value="1"/>
</dbReference>
<evidence type="ECO:0000256" key="7">
    <source>
        <dbReference type="SAM" id="Phobius"/>
    </source>
</evidence>
<evidence type="ECO:0000313" key="8">
    <source>
        <dbReference type="EMBL" id="SEO77100.1"/>
    </source>
</evidence>
<dbReference type="AlphaFoldDB" id="A0A1H8SED5"/>
<keyword evidence="4 7" id="KW-1133">Transmembrane helix</keyword>
<feature type="transmembrane region" description="Helical" evidence="7">
    <location>
        <begin position="88"/>
        <end position="106"/>
    </location>
</feature>
<organism evidence="8 9">
    <name type="scientific">Propionispora vibrioides</name>
    <dbReference type="NCBI Taxonomy" id="112903"/>
    <lineage>
        <taxon>Bacteria</taxon>
        <taxon>Bacillati</taxon>
        <taxon>Bacillota</taxon>
        <taxon>Negativicutes</taxon>
        <taxon>Selenomonadales</taxon>
        <taxon>Sporomusaceae</taxon>
        <taxon>Propionispora</taxon>
    </lineage>
</organism>
<dbReference type="GO" id="GO:0055085">
    <property type="term" value="P:transmembrane transport"/>
    <property type="evidence" value="ECO:0007669"/>
    <property type="project" value="InterPro"/>
</dbReference>
<name>A0A1H8SED5_9FIRM</name>
<keyword evidence="5 7" id="KW-0472">Membrane</keyword>
<dbReference type="InterPro" id="IPR037294">
    <property type="entry name" value="ABC_BtuC-like"/>
</dbReference>
<reference evidence="8 9" key="1">
    <citation type="submission" date="2016-10" db="EMBL/GenBank/DDBJ databases">
        <authorList>
            <person name="de Groot N.N."/>
        </authorList>
    </citation>
    <scope>NUCLEOTIDE SEQUENCE [LARGE SCALE GENOMIC DNA]</scope>
    <source>
        <strain evidence="8 9">DSM 13305</strain>
    </source>
</reference>
<evidence type="ECO:0000256" key="4">
    <source>
        <dbReference type="ARBA" id="ARBA00022989"/>
    </source>
</evidence>
<comment type="similarity">
    <text evidence="2 6">Belongs to the ABC-3 integral membrane protein family.</text>
</comment>
<accession>A0A1H8SED5</accession>
<dbReference type="Pfam" id="PF00950">
    <property type="entry name" value="ABC-3"/>
    <property type="match status" value="1"/>
</dbReference>
<dbReference type="GO" id="GO:0010043">
    <property type="term" value="P:response to zinc ion"/>
    <property type="evidence" value="ECO:0007669"/>
    <property type="project" value="TreeGrafter"/>
</dbReference>
<proteinExistence type="inferred from homology"/>
<feature type="transmembrane region" description="Helical" evidence="7">
    <location>
        <begin position="44"/>
        <end position="68"/>
    </location>
</feature>
<keyword evidence="3 6" id="KW-0812">Transmembrane</keyword>
<dbReference type="SUPFAM" id="SSF81345">
    <property type="entry name" value="ABC transporter involved in vitamin B12 uptake, BtuC"/>
    <property type="match status" value="1"/>
</dbReference>
<evidence type="ECO:0000256" key="5">
    <source>
        <dbReference type="ARBA" id="ARBA00023136"/>
    </source>
</evidence>
<feature type="transmembrane region" description="Helical" evidence="7">
    <location>
        <begin position="12"/>
        <end position="32"/>
    </location>
</feature>
<protein>
    <submittedName>
        <fullName evidence="8">Zinc transport system permease protein</fullName>
    </submittedName>
</protein>
<evidence type="ECO:0000256" key="1">
    <source>
        <dbReference type="ARBA" id="ARBA00004141"/>
    </source>
</evidence>
<feature type="transmembrane region" description="Helical" evidence="7">
    <location>
        <begin position="118"/>
        <end position="148"/>
    </location>
</feature>
<dbReference type="STRING" id="112903.SAMN04490178_10522"/>
<dbReference type="OrthoDB" id="9798540at2"/>
<feature type="transmembrane region" description="Helical" evidence="7">
    <location>
        <begin position="174"/>
        <end position="206"/>
    </location>
</feature>
<keyword evidence="6" id="KW-0813">Transport</keyword>
<dbReference type="PANTHER" id="PTHR30477:SF0">
    <property type="entry name" value="METAL TRANSPORT SYSTEM MEMBRANE PROTEIN TM_0125-RELATED"/>
    <property type="match status" value="1"/>
</dbReference>